<keyword evidence="1" id="KW-1133">Transmembrane helix</keyword>
<keyword evidence="3" id="KW-1185">Reference proteome</keyword>
<evidence type="ECO:0000256" key="1">
    <source>
        <dbReference type="SAM" id="Phobius"/>
    </source>
</evidence>
<protein>
    <submittedName>
        <fullName evidence="2">Uncharacterized protein</fullName>
    </submittedName>
</protein>
<sequence length="149" mass="15664">MATHGLPAWPWLGTLAEALPPPERLLLDGARLWGTAARQGQPPLPAARLPFIAEGVETALRPLDALMRAVHGALPVGCPLCPQVASPEAVLLFYCALVQRGARREALGLLLRHLPPASTQAALAAAIALGIAFAQAGLLLRHPLRPAPR</sequence>
<accession>A0A327LX76</accession>
<reference evidence="3" key="1">
    <citation type="submission" date="2018-06" db="EMBL/GenBank/DDBJ databases">
        <authorList>
            <person name="Khan S.A."/>
        </authorList>
    </citation>
    <scope>NUCLEOTIDE SEQUENCE [LARGE SCALE GENOMIC DNA]</scope>
    <source>
        <strain evidence="3">DB-1506</strain>
    </source>
</reference>
<dbReference type="Proteomes" id="UP000249065">
    <property type="component" value="Unassembled WGS sequence"/>
</dbReference>
<dbReference type="EMBL" id="QLIX01000036">
    <property type="protein sequence ID" value="RAI55210.1"/>
    <property type="molecule type" value="Genomic_DNA"/>
</dbReference>
<dbReference type="RefSeq" id="WP_111472570.1">
    <property type="nucleotide sequence ID" value="NZ_QLIX01000036.1"/>
</dbReference>
<keyword evidence="1" id="KW-0812">Transmembrane</keyword>
<feature type="transmembrane region" description="Helical" evidence="1">
    <location>
        <begin position="121"/>
        <end position="140"/>
    </location>
</feature>
<dbReference type="OrthoDB" id="7276331at2"/>
<dbReference type="AlphaFoldDB" id="A0A327LX76"/>
<gene>
    <name evidence="2" type="ORF">DOO78_24750</name>
</gene>
<name>A0A327LX76_9PROT</name>
<keyword evidence="1" id="KW-0472">Membrane</keyword>
<organism evidence="2 3">
    <name type="scientific">Roseicella frigidaeris</name>
    <dbReference type="NCBI Taxonomy" id="2230885"/>
    <lineage>
        <taxon>Bacteria</taxon>
        <taxon>Pseudomonadati</taxon>
        <taxon>Pseudomonadota</taxon>
        <taxon>Alphaproteobacteria</taxon>
        <taxon>Acetobacterales</taxon>
        <taxon>Roseomonadaceae</taxon>
        <taxon>Roseicella</taxon>
    </lineage>
</organism>
<comment type="caution">
    <text evidence="2">The sequence shown here is derived from an EMBL/GenBank/DDBJ whole genome shotgun (WGS) entry which is preliminary data.</text>
</comment>
<evidence type="ECO:0000313" key="2">
    <source>
        <dbReference type="EMBL" id="RAI55210.1"/>
    </source>
</evidence>
<proteinExistence type="predicted"/>
<evidence type="ECO:0000313" key="3">
    <source>
        <dbReference type="Proteomes" id="UP000249065"/>
    </source>
</evidence>